<keyword evidence="2" id="KW-1185">Reference proteome</keyword>
<dbReference type="EMBL" id="SLVM01000010">
    <property type="protein sequence ID" value="TCM84772.1"/>
    <property type="molecule type" value="Genomic_DNA"/>
</dbReference>
<dbReference type="RefSeq" id="WP_132694641.1">
    <property type="nucleotide sequence ID" value="NZ_SLVM01000010.1"/>
</dbReference>
<organism evidence="1 2">
    <name type="scientific">Rhodovulum steppense</name>
    <dbReference type="NCBI Taxonomy" id="540251"/>
    <lineage>
        <taxon>Bacteria</taxon>
        <taxon>Pseudomonadati</taxon>
        <taxon>Pseudomonadota</taxon>
        <taxon>Alphaproteobacteria</taxon>
        <taxon>Rhodobacterales</taxon>
        <taxon>Paracoccaceae</taxon>
        <taxon>Rhodovulum</taxon>
    </lineage>
</organism>
<comment type="caution">
    <text evidence="1">The sequence shown here is derived from an EMBL/GenBank/DDBJ whole genome shotgun (WGS) entry which is preliminary data.</text>
</comment>
<protein>
    <submittedName>
        <fullName evidence="1">Uncharacterized protein</fullName>
    </submittedName>
</protein>
<proteinExistence type="predicted"/>
<dbReference type="AlphaFoldDB" id="A0A4R1YUK1"/>
<evidence type="ECO:0000313" key="2">
    <source>
        <dbReference type="Proteomes" id="UP000295277"/>
    </source>
</evidence>
<evidence type="ECO:0000313" key="1">
    <source>
        <dbReference type="EMBL" id="TCM84772.1"/>
    </source>
</evidence>
<dbReference type="OrthoDB" id="7877312at2"/>
<gene>
    <name evidence="1" type="ORF">EV216_11090</name>
</gene>
<sequence length="141" mass="14962">MRLAQVEAGVVVNVIEAAPGAVPDWAAGWPEAGEAGPGWSYADGVFTPPPEPPPAVPETIRVIQFVRAMRLTRPDGSEIDPDTGYAGPTAWDTHRATIEAHPDWGYITDIPRHDPLTLAVAATMGASAEQMDAIWIRGAAL</sequence>
<dbReference type="Proteomes" id="UP000295277">
    <property type="component" value="Unassembled WGS sequence"/>
</dbReference>
<name>A0A4R1YUK1_9RHOB</name>
<accession>A0A4R1YUK1</accession>
<reference evidence="1 2" key="1">
    <citation type="submission" date="2019-03" db="EMBL/GenBank/DDBJ databases">
        <title>Genomic Encyclopedia of Type Strains, Phase IV (KMG-IV): sequencing the most valuable type-strain genomes for metagenomic binning, comparative biology and taxonomic classification.</title>
        <authorList>
            <person name="Goeker M."/>
        </authorList>
    </citation>
    <scope>NUCLEOTIDE SEQUENCE [LARGE SCALE GENOMIC DNA]</scope>
    <source>
        <strain evidence="1 2">DSM 21153</strain>
    </source>
</reference>